<feature type="region of interest" description="Disordered" evidence="6">
    <location>
        <begin position="24"/>
        <end position="44"/>
    </location>
</feature>
<dbReference type="PANTHER" id="PTHR47338:SF5">
    <property type="entry name" value="ZN(II)2CYS6 TRANSCRIPTION FACTOR (EUROFUNG)"/>
    <property type="match status" value="1"/>
</dbReference>
<feature type="region of interest" description="Disordered" evidence="6">
    <location>
        <begin position="327"/>
        <end position="399"/>
    </location>
</feature>
<evidence type="ECO:0000256" key="6">
    <source>
        <dbReference type="SAM" id="MobiDB-lite"/>
    </source>
</evidence>
<dbReference type="SMART" id="SM00906">
    <property type="entry name" value="Fungal_trans"/>
    <property type="match status" value="1"/>
</dbReference>
<dbReference type="InterPro" id="IPR001138">
    <property type="entry name" value="Zn2Cys6_DnaBD"/>
</dbReference>
<feature type="compositionally biased region" description="Basic and acidic residues" evidence="6">
    <location>
        <begin position="66"/>
        <end position="88"/>
    </location>
</feature>
<dbReference type="SMART" id="SM00066">
    <property type="entry name" value="GAL4"/>
    <property type="match status" value="1"/>
</dbReference>
<keyword evidence="9" id="KW-1185">Reference proteome</keyword>
<keyword evidence="5" id="KW-0539">Nucleus</keyword>
<comment type="caution">
    <text evidence="8">The sequence shown here is derived from an EMBL/GenBank/DDBJ whole genome shotgun (WGS) entry which is preliminary data.</text>
</comment>
<gene>
    <name evidence="8" type="ORF">JX265_012995</name>
</gene>
<dbReference type="AlphaFoldDB" id="A0A9P9W9G5"/>
<dbReference type="CDD" id="cd12148">
    <property type="entry name" value="fungal_TF_MHR"/>
    <property type="match status" value="1"/>
</dbReference>
<dbReference type="Pfam" id="PF00172">
    <property type="entry name" value="Zn_clus"/>
    <property type="match status" value="1"/>
</dbReference>
<dbReference type="Gene3D" id="4.10.240.10">
    <property type="entry name" value="Zn(2)-C6 fungal-type DNA-binding domain"/>
    <property type="match status" value="1"/>
</dbReference>
<sequence>MRRVAAALLPDPTTLYILGSLDPRTKGEPAIGKKKRPILGRDRPLEGVGSLSGAIALLGASTDGTTSRDVRSGARHGEGGSCREDGRTRGTQSRPQFHASQHAQQARSWMPSTTIAGCPWRRRLAGKVGPRLHDPALTVLSLAGHPSPSPTPNDPIESLAHISLPSLTTPRRCTLPGPPRHSAAVDILPSAPLLARRLTSHPQLSADIYLRRAAVSTAHPPSSAPHYTGQRSVDPSLVHGYLQSCHAVAHCDHPATSRNPLIPILLLAGGPPDCASHRTGKPAVCPSRQQASRADSFPLAYLPTKSISSLAGLSQARTVTISTPIRIQSILSPPDPPDTDDTQTNSSYQSAPKRRYDDPSGHPDASLIPPTPPAPPDRRLSTATDLSQGSGVGGVPRGYVDHEMKPVLAGLTFESKKQNKMRPPMRSSIACLRCRKSKIKCENNGGTSPCDSCLKTGKDCVFKLPEANPTPPKRNEPPSAIKQERDGGSDRKKLKKIDELSKLDGEKATLFADEVLSAPFLTEDVWDQVLDLYKLHFAPELPFLHLPTMKEKLGRRFRNQQPESSADFNLVLLGVLTLTARYHTDLVKYLAHICNAQGGNARSRPVQTQVDPAAASEYYAETLTRALGSVRNAMGSASVERVQALLMLGLYEWGQTRPNTGGLGAWMFVGTAIRMAQFLQLGFLDRDFRAIGEKLHDKKKSGSQSQETLEKEIKRRTMFSCFVLDRMLSCGKERQAILHPSRLSIQLPCSEDKFDLAMNASTGFLDPRDDDPMVSDDSVLSRFIQLVHLWGDISRYSVDGGRLIETLPPWDRESSFFKLRTRLLTFEEELPATFTFSRSNYFKHENHQASSVYVLMHMLRNVCLIMLHREYIPFVPIRCSEPEGPIDDPIPPKDQNPPGFWLDSAEQVFKGAREIIDLIEICQKKDKLPQSTIVLFAIWTAAFVSLYAIHFEQMDTQQHILSYKWNEPAENEQVDIFRHGPLGLANTTLNKMSICLSMATTYVTVLQKMDVYFVRIKQDYHNHVKENKGLSEKTSLSLRLGGRGGGLEEYKNLPMLKEFGYLQPHDHSSMDHPDQSRASTMDRMSPITSDNHLPPIDRGGPPRSMPSGSFTAINHAGPYGLNGSAGHRPEDAHTDNWNRPSNLIRQAQSPSQAIASSTLAMLNSSTAVAQSSPSDDEYSLFDQERKRFANTNDLTILTQNNDPWMDAQQFPFFDLPNDLYT</sequence>
<feature type="region of interest" description="Disordered" evidence="6">
    <location>
        <begin position="1113"/>
        <end position="1138"/>
    </location>
</feature>
<evidence type="ECO:0000256" key="5">
    <source>
        <dbReference type="ARBA" id="ARBA00023242"/>
    </source>
</evidence>
<reference evidence="8" key="1">
    <citation type="submission" date="2021-03" db="EMBL/GenBank/DDBJ databases">
        <title>Revisited historic fungal species revealed as producer of novel bioactive compounds through whole genome sequencing and comparative genomics.</title>
        <authorList>
            <person name="Vignolle G.A."/>
            <person name="Hochenegger N."/>
            <person name="Mach R.L."/>
            <person name="Mach-Aigner A.R."/>
            <person name="Javad Rahimi M."/>
            <person name="Salim K.A."/>
            <person name="Chan C.M."/>
            <person name="Lim L.B.L."/>
            <person name="Cai F."/>
            <person name="Druzhinina I.S."/>
            <person name="U'Ren J.M."/>
            <person name="Derntl C."/>
        </authorList>
    </citation>
    <scope>NUCLEOTIDE SEQUENCE</scope>
    <source>
        <strain evidence="8">TUCIM 5799</strain>
    </source>
</reference>
<accession>A0A9P9W9G5</accession>
<feature type="compositionally biased region" description="Polar residues" evidence="6">
    <location>
        <begin position="89"/>
        <end position="110"/>
    </location>
</feature>
<dbReference type="Pfam" id="PF04082">
    <property type="entry name" value="Fungal_trans"/>
    <property type="match status" value="1"/>
</dbReference>
<evidence type="ECO:0000259" key="7">
    <source>
        <dbReference type="PROSITE" id="PS50048"/>
    </source>
</evidence>
<feature type="compositionally biased region" description="Basic and acidic residues" evidence="6">
    <location>
        <begin position="482"/>
        <end position="493"/>
    </location>
</feature>
<protein>
    <recommendedName>
        <fullName evidence="7">Zn(2)-C6 fungal-type domain-containing protein</fullName>
    </recommendedName>
</protein>
<evidence type="ECO:0000256" key="2">
    <source>
        <dbReference type="ARBA" id="ARBA00022723"/>
    </source>
</evidence>
<dbReference type="InterPro" id="IPR036864">
    <property type="entry name" value="Zn2-C6_fun-type_DNA-bd_sf"/>
</dbReference>
<feature type="domain" description="Zn(2)-C6 fungal-type" evidence="7">
    <location>
        <begin position="430"/>
        <end position="462"/>
    </location>
</feature>
<keyword evidence="2" id="KW-0479">Metal-binding</keyword>
<feature type="region of interest" description="Disordered" evidence="6">
    <location>
        <begin position="61"/>
        <end position="110"/>
    </location>
</feature>
<comment type="subcellular location">
    <subcellularLocation>
        <location evidence="1">Nucleus</location>
    </subcellularLocation>
</comment>
<organism evidence="8 9">
    <name type="scientific">Neoarthrinium moseri</name>
    <dbReference type="NCBI Taxonomy" id="1658444"/>
    <lineage>
        <taxon>Eukaryota</taxon>
        <taxon>Fungi</taxon>
        <taxon>Dikarya</taxon>
        <taxon>Ascomycota</taxon>
        <taxon>Pezizomycotina</taxon>
        <taxon>Sordariomycetes</taxon>
        <taxon>Xylariomycetidae</taxon>
        <taxon>Amphisphaeriales</taxon>
        <taxon>Apiosporaceae</taxon>
        <taxon>Neoarthrinium</taxon>
    </lineage>
</organism>
<dbReference type="EMBL" id="JAFIMR010000061">
    <property type="protein sequence ID" value="KAI1852536.1"/>
    <property type="molecule type" value="Genomic_DNA"/>
</dbReference>
<dbReference type="PROSITE" id="PS00463">
    <property type="entry name" value="ZN2_CY6_FUNGAL_1"/>
    <property type="match status" value="1"/>
</dbReference>
<dbReference type="SUPFAM" id="SSF57701">
    <property type="entry name" value="Zn2/Cys6 DNA-binding domain"/>
    <property type="match status" value="1"/>
</dbReference>
<evidence type="ECO:0000256" key="1">
    <source>
        <dbReference type="ARBA" id="ARBA00004123"/>
    </source>
</evidence>
<dbReference type="PROSITE" id="PS50048">
    <property type="entry name" value="ZN2_CY6_FUNGAL_2"/>
    <property type="match status" value="1"/>
</dbReference>
<dbReference type="Proteomes" id="UP000829685">
    <property type="component" value="Unassembled WGS sequence"/>
</dbReference>
<evidence type="ECO:0000313" key="9">
    <source>
        <dbReference type="Proteomes" id="UP000829685"/>
    </source>
</evidence>
<keyword evidence="4" id="KW-0804">Transcription</keyword>
<evidence type="ECO:0000256" key="3">
    <source>
        <dbReference type="ARBA" id="ARBA00023015"/>
    </source>
</evidence>
<evidence type="ECO:0000313" key="8">
    <source>
        <dbReference type="EMBL" id="KAI1852536.1"/>
    </source>
</evidence>
<dbReference type="GO" id="GO:0000981">
    <property type="term" value="F:DNA-binding transcription factor activity, RNA polymerase II-specific"/>
    <property type="evidence" value="ECO:0007669"/>
    <property type="project" value="InterPro"/>
</dbReference>
<evidence type="ECO:0000256" key="4">
    <source>
        <dbReference type="ARBA" id="ARBA00023163"/>
    </source>
</evidence>
<name>A0A9P9W9G5_9PEZI</name>
<dbReference type="GO" id="GO:0008270">
    <property type="term" value="F:zinc ion binding"/>
    <property type="evidence" value="ECO:0007669"/>
    <property type="project" value="InterPro"/>
</dbReference>
<dbReference type="GO" id="GO:0005634">
    <property type="term" value="C:nucleus"/>
    <property type="evidence" value="ECO:0007669"/>
    <property type="project" value="UniProtKB-SubCell"/>
</dbReference>
<feature type="compositionally biased region" description="Basic and acidic residues" evidence="6">
    <location>
        <begin position="1127"/>
        <end position="1136"/>
    </location>
</feature>
<feature type="region of interest" description="Disordered" evidence="6">
    <location>
        <begin position="464"/>
        <end position="493"/>
    </location>
</feature>
<keyword evidence="3" id="KW-0805">Transcription regulation</keyword>
<dbReference type="InterPro" id="IPR007219">
    <property type="entry name" value="XnlR_reg_dom"/>
</dbReference>
<dbReference type="PANTHER" id="PTHR47338">
    <property type="entry name" value="ZN(II)2CYS6 TRANSCRIPTION FACTOR (EUROFUNG)-RELATED"/>
    <property type="match status" value="1"/>
</dbReference>
<dbReference type="GO" id="GO:0003677">
    <property type="term" value="F:DNA binding"/>
    <property type="evidence" value="ECO:0007669"/>
    <property type="project" value="InterPro"/>
</dbReference>
<dbReference type="InterPro" id="IPR050815">
    <property type="entry name" value="TF_fung"/>
</dbReference>
<proteinExistence type="predicted"/>
<dbReference type="GO" id="GO:0006351">
    <property type="term" value="P:DNA-templated transcription"/>
    <property type="evidence" value="ECO:0007669"/>
    <property type="project" value="InterPro"/>
</dbReference>
<dbReference type="CDD" id="cd00067">
    <property type="entry name" value="GAL4"/>
    <property type="match status" value="1"/>
</dbReference>